<keyword evidence="10" id="KW-1185">Reference proteome</keyword>
<organism evidence="9 10">
    <name type="scientific">Alterirhizorhabdus solaris</name>
    <dbReference type="NCBI Taxonomy" id="2529389"/>
    <lineage>
        <taxon>Bacteria</taxon>
        <taxon>Pseudomonadati</taxon>
        <taxon>Pseudomonadota</taxon>
        <taxon>Alphaproteobacteria</taxon>
        <taxon>Sphingomonadales</taxon>
        <taxon>Rhizorhabdaceae</taxon>
        <taxon>Alterirhizorhabdus</taxon>
    </lineage>
</organism>
<dbReference type="EMBL" id="VNIM01000083">
    <property type="protein sequence ID" value="TVV71611.1"/>
    <property type="molecule type" value="Genomic_DNA"/>
</dbReference>
<keyword evidence="1 5" id="KW-0145">Chemotaxis</keyword>
<protein>
    <recommendedName>
        <fullName evidence="3">protein-glutamate methylesterase</fullName>
        <ecNumber evidence="3">3.1.1.61</ecNumber>
    </recommendedName>
</protein>
<evidence type="ECO:0000256" key="5">
    <source>
        <dbReference type="PROSITE-ProRule" id="PRU00050"/>
    </source>
</evidence>
<evidence type="ECO:0000256" key="3">
    <source>
        <dbReference type="ARBA" id="ARBA00039140"/>
    </source>
</evidence>
<accession>A0A558QWU1</accession>
<evidence type="ECO:0000256" key="2">
    <source>
        <dbReference type="ARBA" id="ARBA00022801"/>
    </source>
</evidence>
<comment type="catalytic activity">
    <reaction evidence="4">
        <text>[protein]-L-glutamate 5-O-methyl ester + H2O = L-glutamyl-[protein] + methanol + H(+)</text>
        <dbReference type="Rhea" id="RHEA:23236"/>
        <dbReference type="Rhea" id="RHEA-COMP:10208"/>
        <dbReference type="Rhea" id="RHEA-COMP:10311"/>
        <dbReference type="ChEBI" id="CHEBI:15377"/>
        <dbReference type="ChEBI" id="CHEBI:15378"/>
        <dbReference type="ChEBI" id="CHEBI:17790"/>
        <dbReference type="ChEBI" id="CHEBI:29973"/>
        <dbReference type="ChEBI" id="CHEBI:82795"/>
        <dbReference type="EC" id="3.1.1.61"/>
    </reaction>
</comment>
<dbReference type="GO" id="GO:0006935">
    <property type="term" value="P:chemotaxis"/>
    <property type="evidence" value="ECO:0007669"/>
    <property type="project" value="UniProtKB-UniRule"/>
</dbReference>
<dbReference type="EC" id="3.1.1.61" evidence="3"/>
<feature type="active site" evidence="5">
    <location>
        <position position="186"/>
    </location>
</feature>
<feature type="modified residue" description="4-aspartylphosphate" evidence="6">
    <location>
        <position position="50"/>
    </location>
</feature>
<dbReference type="AlphaFoldDB" id="A0A558QWU1"/>
<dbReference type="GO" id="GO:0005737">
    <property type="term" value="C:cytoplasm"/>
    <property type="evidence" value="ECO:0007669"/>
    <property type="project" value="InterPro"/>
</dbReference>
<dbReference type="SUPFAM" id="SSF52172">
    <property type="entry name" value="CheY-like"/>
    <property type="match status" value="1"/>
</dbReference>
<evidence type="ECO:0000256" key="6">
    <source>
        <dbReference type="PROSITE-ProRule" id="PRU00169"/>
    </source>
</evidence>
<feature type="domain" description="CheB-type methylesterase" evidence="8">
    <location>
        <begin position="138"/>
        <end position="333"/>
    </location>
</feature>
<dbReference type="PROSITE" id="PS50122">
    <property type="entry name" value="CHEB"/>
    <property type="match status" value="1"/>
</dbReference>
<dbReference type="InterPro" id="IPR000673">
    <property type="entry name" value="Sig_transdc_resp-reg_Me-estase"/>
</dbReference>
<dbReference type="NCBIfam" id="NF001965">
    <property type="entry name" value="PRK00742.1"/>
    <property type="match status" value="1"/>
</dbReference>
<dbReference type="InterPro" id="IPR011006">
    <property type="entry name" value="CheY-like_superfamily"/>
</dbReference>
<feature type="active site" evidence="5">
    <location>
        <position position="159"/>
    </location>
</feature>
<evidence type="ECO:0000313" key="10">
    <source>
        <dbReference type="Proteomes" id="UP000318681"/>
    </source>
</evidence>
<dbReference type="GO" id="GO:0000156">
    <property type="term" value="F:phosphorelay response regulator activity"/>
    <property type="evidence" value="ECO:0007669"/>
    <property type="project" value="InterPro"/>
</dbReference>
<name>A0A558QWU1_9SPHN</name>
<dbReference type="SUPFAM" id="SSF52738">
    <property type="entry name" value="Methylesterase CheB, C-terminal domain"/>
    <property type="match status" value="1"/>
</dbReference>
<dbReference type="SMART" id="SM00448">
    <property type="entry name" value="REC"/>
    <property type="match status" value="1"/>
</dbReference>
<feature type="domain" description="Response regulatory" evidence="7">
    <location>
        <begin position="1"/>
        <end position="117"/>
    </location>
</feature>
<dbReference type="Gene3D" id="3.40.50.180">
    <property type="entry name" value="Methylesterase CheB, C-terminal domain"/>
    <property type="match status" value="1"/>
</dbReference>
<dbReference type="GO" id="GO:0008984">
    <property type="term" value="F:protein-glutamate methylesterase activity"/>
    <property type="evidence" value="ECO:0007669"/>
    <property type="project" value="UniProtKB-EC"/>
</dbReference>
<sequence length="346" mass="35143">MIVDDSLVARTVMARILTGHADFEVTAQAATVAQALDLLGGCRVDIILLDVQMPGQDGLSALPALLARAGGARVLMVSGATADGAEATVRALTQGAADTLLKPAAIDFAGSFAATLVERVRRIGRAPAVTGPVSRRRPGSAGRGAGADGVVECIAIGASTGGPHALSALLAALPESLEAPVLVTQHLPAAFMPFFARQLEDIARREVSVARDGALLVPGRILIAPGDSHLRVARSPEGVRVALDSTPAASGHLPSVDPMLVSVADVFGPAAIGVVLSGMGRDGLIGAGLLAARGGEIIVQDQASSVVWGMPGVIARAGLAAAMLPPDGIARHIGARCRQYGYARWM</sequence>
<dbReference type="PANTHER" id="PTHR42872">
    <property type="entry name" value="PROTEIN-GLUTAMATE METHYLESTERASE/PROTEIN-GLUTAMINE GLUTAMINASE"/>
    <property type="match status" value="1"/>
</dbReference>
<proteinExistence type="predicted"/>
<keyword evidence="6" id="KW-0597">Phosphoprotein</keyword>
<dbReference type="PROSITE" id="PS50110">
    <property type="entry name" value="RESPONSE_REGULATORY"/>
    <property type="match status" value="1"/>
</dbReference>
<dbReference type="InterPro" id="IPR001789">
    <property type="entry name" value="Sig_transdc_resp-reg_receiver"/>
</dbReference>
<dbReference type="GO" id="GO:0032259">
    <property type="term" value="P:methylation"/>
    <property type="evidence" value="ECO:0007669"/>
    <property type="project" value="UniProtKB-KW"/>
</dbReference>
<dbReference type="InterPro" id="IPR008248">
    <property type="entry name" value="CheB-like"/>
</dbReference>
<keyword evidence="2 5" id="KW-0378">Hydrolase</keyword>
<keyword evidence="9" id="KW-0808">Transferase</keyword>
<gene>
    <name evidence="9" type="primary">cheB</name>
    <name evidence="9" type="ORF">FOY91_16395</name>
</gene>
<dbReference type="CDD" id="cd16432">
    <property type="entry name" value="CheB_Rec"/>
    <property type="match status" value="1"/>
</dbReference>
<evidence type="ECO:0000256" key="4">
    <source>
        <dbReference type="ARBA" id="ARBA00048267"/>
    </source>
</evidence>
<dbReference type="GO" id="GO:0008168">
    <property type="term" value="F:methyltransferase activity"/>
    <property type="evidence" value="ECO:0007669"/>
    <property type="project" value="UniProtKB-KW"/>
</dbReference>
<feature type="active site" evidence="5">
    <location>
        <position position="282"/>
    </location>
</feature>
<dbReference type="Gene3D" id="3.40.50.2300">
    <property type="match status" value="1"/>
</dbReference>
<evidence type="ECO:0000313" key="9">
    <source>
        <dbReference type="EMBL" id="TVV71611.1"/>
    </source>
</evidence>
<dbReference type="PIRSF" id="PIRSF000876">
    <property type="entry name" value="RR_chemtxs_CheB"/>
    <property type="match status" value="1"/>
</dbReference>
<dbReference type="PANTHER" id="PTHR42872:SF3">
    <property type="entry name" value="PROTEIN-GLUTAMATE METHYLESTERASE_PROTEIN-GLUTAMINE GLUTAMINASE 1"/>
    <property type="match status" value="1"/>
</dbReference>
<dbReference type="Pfam" id="PF01339">
    <property type="entry name" value="CheB_methylest"/>
    <property type="match status" value="1"/>
</dbReference>
<evidence type="ECO:0000256" key="1">
    <source>
        <dbReference type="ARBA" id="ARBA00022500"/>
    </source>
</evidence>
<evidence type="ECO:0000259" key="8">
    <source>
        <dbReference type="PROSITE" id="PS50122"/>
    </source>
</evidence>
<reference evidence="9 10" key="1">
    <citation type="submission" date="2019-07" db="EMBL/GenBank/DDBJ databases">
        <title>Sphingomonas solaris sp. nov., isolated from a solar panel from Boston, Massachusetts.</title>
        <authorList>
            <person name="Tanner K."/>
            <person name="Pascual J."/>
            <person name="Mancuso C."/>
            <person name="Pereto J."/>
            <person name="Khalil A."/>
            <person name="Vilanova C."/>
        </authorList>
    </citation>
    <scope>NUCLEOTIDE SEQUENCE [LARGE SCALE GENOMIC DNA]</scope>
    <source>
        <strain evidence="9 10">R4DWN</strain>
    </source>
</reference>
<keyword evidence="9" id="KW-0489">Methyltransferase</keyword>
<dbReference type="Proteomes" id="UP000318681">
    <property type="component" value="Unassembled WGS sequence"/>
</dbReference>
<comment type="caution">
    <text evidence="9">The sequence shown here is derived from an EMBL/GenBank/DDBJ whole genome shotgun (WGS) entry which is preliminary data.</text>
</comment>
<dbReference type="OrthoDB" id="9793421at2"/>
<evidence type="ECO:0000259" key="7">
    <source>
        <dbReference type="PROSITE" id="PS50110"/>
    </source>
</evidence>
<dbReference type="InterPro" id="IPR035909">
    <property type="entry name" value="CheB_C"/>
</dbReference>
<dbReference type="Pfam" id="PF00072">
    <property type="entry name" value="Response_reg"/>
    <property type="match status" value="1"/>
</dbReference>